<dbReference type="Pfam" id="PF09995">
    <property type="entry name" value="MPAB_Lcp_cat"/>
    <property type="match status" value="1"/>
</dbReference>
<feature type="domain" description="ER-bound oxygenase mpaB/mpaB'/Rubber oxygenase catalytic" evidence="1">
    <location>
        <begin position="125"/>
        <end position="351"/>
    </location>
</feature>
<dbReference type="PANTHER" id="PTHR37539:SF1">
    <property type="entry name" value="ER-BOUND OXYGENASE MPAB_MPAB'_RUBBER OXYGENASE CATALYTIC DOMAIN-CONTAINING PROTEIN"/>
    <property type="match status" value="1"/>
</dbReference>
<dbReference type="EMBL" id="JAHKNI010000005">
    <property type="protein sequence ID" value="MBU3063105.1"/>
    <property type="molecule type" value="Genomic_DNA"/>
</dbReference>
<gene>
    <name evidence="2" type="ORF">KO481_16415</name>
</gene>
<protein>
    <submittedName>
        <fullName evidence="2">DUF2236 domain-containing protein</fullName>
    </submittedName>
</protein>
<dbReference type="Proteomes" id="UP000733379">
    <property type="component" value="Unassembled WGS sequence"/>
</dbReference>
<comment type="caution">
    <text evidence="2">The sequence shown here is derived from an EMBL/GenBank/DDBJ whole genome shotgun (WGS) entry which is preliminary data.</text>
</comment>
<keyword evidence="3" id="KW-1185">Reference proteome</keyword>
<dbReference type="RefSeq" id="WP_215918025.1">
    <property type="nucleotide sequence ID" value="NZ_JAHKNI010000005.1"/>
</dbReference>
<evidence type="ECO:0000313" key="3">
    <source>
        <dbReference type="Proteomes" id="UP000733379"/>
    </source>
</evidence>
<name>A0ABS6B015_9NOCA</name>
<accession>A0ABS6B015</accession>
<reference evidence="2 3" key="1">
    <citation type="submission" date="2021-06" db="EMBL/GenBank/DDBJ databases">
        <title>Actinomycetes sequencing.</title>
        <authorList>
            <person name="Shan Q."/>
        </authorList>
    </citation>
    <scope>NUCLEOTIDE SEQUENCE [LARGE SCALE GENOMIC DNA]</scope>
    <source>
        <strain evidence="2 3">NEAU-G5</strain>
    </source>
</reference>
<dbReference type="InterPro" id="IPR037473">
    <property type="entry name" value="Lcp-like"/>
</dbReference>
<organism evidence="2 3">
    <name type="scientific">Nocardia albiluteola</name>
    <dbReference type="NCBI Taxonomy" id="2842303"/>
    <lineage>
        <taxon>Bacteria</taxon>
        <taxon>Bacillati</taxon>
        <taxon>Actinomycetota</taxon>
        <taxon>Actinomycetes</taxon>
        <taxon>Mycobacteriales</taxon>
        <taxon>Nocardiaceae</taxon>
        <taxon>Nocardia</taxon>
    </lineage>
</organism>
<dbReference type="PANTHER" id="PTHR37539">
    <property type="entry name" value="SECRETED PROTEIN-RELATED"/>
    <property type="match status" value="1"/>
</dbReference>
<evidence type="ECO:0000259" key="1">
    <source>
        <dbReference type="Pfam" id="PF09995"/>
    </source>
</evidence>
<proteinExistence type="predicted"/>
<evidence type="ECO:0000313" key="2">
    <source>
        <dbReference type="EMBL" id="MBU3063105.1"/>
    </source>
</evidence>
<dbReference type="InterPro" id="IPR018713">
    <property type="entry name" value="MPAB/Lcp_cat_dom"/>
</dbReference>
<sequence>MTSGYPEPQPERPPAQIPFPALRHLAPGDIRATAAQRTAYLRRYPHLGDPPADAVVAMIQRLPPGRGRALFDTALEYGITAVSDPPAELRDFFAALEEPYWIDADQLDLACRVTARTGLIGLSALAMLALCGGYLAYRATKPLVRTGNLERMAPRRLAETVKWWMDVTTPGGMHRFAPGFKGVVQVRLTHALVRAGMARRPDWDSEAWDIPLNTSQLAGTVMLFAVAPLAGSQVCGLHFTAGERNAVYHLWRYVGHLIGVRPELLPSTENDYWRMLGIQADYEFGAPDQDSRRLAQALIHAIGPLVVGDGHGPGQRVHRAAATDLLCAYGRLVLGKDNADLLGLPDRKWAQGTVIAGAALVTSLDGARRLLPGMTRWCEFAGRRSQRAATQRMMSFRQDRGWL</sequence>